<keyword evidence="2" id="KW-0328">Glycosyltransferase</keyword>
<dbReference type="Gene3D" id="3.90.550.10">
    <property type="entry name" value="Spore Coat Polysaccharide Biosynthesis Protein SpsA, Chain A"/>
    <property type="match status" value="1"/>
</dbReference>
<dbReference type="InterPro" id="IPR001173">
    <property type="entry name" value="Glyco_trans_2-like"/>
</dbReference>
<gene>
    <name evidence="6" type="ORF">FCN74_00340</name>
</gene>
<keyword evidence="3 6" id="KW-0808">Transferase</keyword>
<evidence type="ECO:0000256" key="4">
    <source>
        <dbReference type="SAM" id="Phobius"/>
    </source>
</evidence>
<dbReference type="SUPFAM" id="SSF53448">
    <property type="entry name" value="Nucleotide-diphospho-sugar transferases"/>
    <property type="match status" value="1"/>
</dbReference>
<evidence type="ECO:0000256" key="3">
    <source>
        <dbReference type="ARBA" id="ARBA00022679"/>
    </source>
</evidence>
<keyword evidence="4" id="KW-1133">Transmembrane helix</keyword>
<sequence length="402" mass="46067">MDWQCYFAGSVWSSVAMVLAASLFKIQSMIFFGLLIVLIYLAAMLFYAFKFKTFNTSQRGSIDAQTHFSILIPFRNEAENLPQLLKCLSELNYPQHLFQIFLVDDHSEDDSHNICLKYIEKLSLKNVRVLENQNLATSPKKSAILTALEYVNTGYVVTTDADCLLPEDWLLYFDNCIQQTKADLIAGPVRMIEENSFWQKFQVLDLMSLQVIGLGSFNAKTPLMCNAANLAYNAKTLKSLNAFEKHQQHISGDDIFTLEAIHKAGKIVKAVVHLEATIWTKAQQDFKELTQQRIRWASKAKHYQSQKLIGLGVLVFLTNLILVLSLGLAFVFEGFKFWFWLLWVLKITTDFVVLYVGKQFFKTGMCSKDYLLMLLIYPFANVYFALLSFGGKFNWKGRAYKV</sequence>
<proteinExistence type="inferred from homology"/>
<reference evidence="6 7" key="1">
    <citation type="submission" date="2019-04" db="EMBL/GenBank/DDBJ databases">
        <title>Psychroflexus halotolerans sp. nov., isolated from a marine solar saltern.</title>
        <authorList>
            <person name="Feng X."/>
        </authorList>
    </citation>
    <scope>NUCLEOTIDE SEQUENCE [LARGE SCALE GENOMIC DNA]</scope>
    <source>
        <strain evidence="6 7">WDS2C27</strain>
    </source>
</reference>
<feature type="domain" description="Glycosyltransferase 2-like" evidence="5">
    <location>
        <begin position="69"/>
        <end position="200"/>
    </location>
</feature>
<dbReference type="PANTHER" id="PTHR43630:SF1">
    <property type="entry name" value="POLY-BETA-1,6-N-ACETYL-D-GLUCOSAMINE SYNTHASE"/>
    <property type="match status" value="1"/>
</dbReference>
<feature type="transmembrane region" description="Helical" evidence="4">
    <location>
        <begin position="5"/>
        <end position="24"/>
    </location>
</feature>
<accession>A0A4U5TRL8</accession>
<feature type="transmembrane region" description="Helical" evidence="4">
    <location>
        <begin position="30"/>
        <end position="49"/>
    </location>
</feature>
<dbReference type="InterPro" id="IPR029044">
    <property type="entry name" value="Nucleotide-diphossugar_trans"/>
</dbReference>
<evidence type="ECO:0000313" key="6">
    <source>
        <dbReference type="EMBL" id="TKS56910.1"/>
    </source>
</evidence>
<dbReference type="EMBL" id="SWMU01000001">
    <property type="protein sequence ID" value="TKS56910.1"/>
    <property type="molecule type" value="Genomic_DNA"/>
</dbReference>
<evidence type="ECO:0000256" key="1">
    <source>
        <dbReference type="ARBA" id="ARBA00006739"/>
    </source>
</evidence>
<organism evidence="6 7">
    <name type="scientific">Mesohalobacter halotolerans</name>
    <dbReference type="NCBI Taxonomy" id="1883405"/>
    <lineage>
        <taxon>Bacteria</taxon>
        <taxon>Pseudomonadati</taxon>
        <taxon>Bacteroidota</taxon>
        <taxon>Flavobacteriia</taxon>
        <taxon>Flavobacteriales</taxon>
        <taxon>Flavobacteriaceae</taxon>
        <taxon>Mesohalobacter</taxon>
    </lineage>
</organism>
<dbReference type="AlphaFoldDB" id="A0A4U5TRL8"/>
<evidence type="ECO:0000256" key="2">
    <source>
        <dbReference type="ARBA" id="ARBA00022676"/>
    </source>
</evidence>
<comment type="similarity">
    <text evidence="1">Belongs to the glycosyltransferase 2 family.</text>
</comment>
<keyword evidence="7" id="KW-1185">Reference proteome</keyword>
<dbReference type="GO" id="GO:0016757">
    <property type="term" value="F:glycosyltransferase activity"/>
    <property type="evidence" value="ECO:0007669"/>
    <property type="project" value="UniProtKB-KW"/>
</dbReference>
<feature type="transmembrane region" description="Helical" evidence="4">
    <location>
        <begin position="337"/>
        <end position="357"/>
    </location>
</feature>
<dbReference type="PANTHER" id="PTHR43630">
    <property type="entry name" value="POLY-BETA-1,6-N-ACETYL-D-GLUCOSAMINE SYNTHASE"/>
    <property type="match status" value="1"/>
</dbReference>
<protein>
    <submittedName>
        <fullName evidence="6">Glycosyltransferase</fullName>
    </submittedName>
</protein>
<dbReference type="Pfam" id="PF00535">
    <property type="entry name" value="Glycos_transf_2"/>
    <property type="match status" value="1"/>
</dbReference>
<keyword evidence="4" id="KW-0812">Transmembrane</keyword>
<feature type="transmembrane region" description="Helical" evidence="4">
    <location>
        <begin position="369"/>
        <end position="389"/>
    </location>
</feature>
<keyword evidence="4" id="KW-0472">Membrane</keyword>
<evidence type="ECO:0000259" key="5">
    <source>
        <dbReference type="Pfam" id="PF00535"/>
    </source>
</evidence>
<comment type="caution">
    <text evidence="6">The sequence shown here is derived from an EMBL/GenBank/DDBJ whole genome shotgun (WGS) entry which is preliminary data.</text>
</comment>
<feature type="transmembrane region" description="Helical" evidence="4">
    <location>
        <begin position="308"/>
        <end position="331"/>
    </location>
</feature>
<name>A0A4U5TRL8_9FLAO</name>
<dbReference type="Proteomes" id="UP000306552">
    <property type="component" value="Unassembled WGS sequence"/>
</dbReference>
<dbReference type="OrthoDB" id="9805625at2"/>
<evidence type="ECO:0000313" key="7">
    <source>
        <dbReference type="Proteomes" id="UP000306552"/>
    </source>
</evidence>